<evidence type="ECO:0000256" key="4">
    <source>
        <dbReference type="ARBA" id="ARBA00022989"/>
    </source>
</evidence>
<dbReference type="NCBIfam" id="NF038404">
    <property type="entry name" value="perm_prefix_2"/>
    <property type="match status" value="1"/>
</dbReference>
<keyword evidence="2" id="KW-1003">Cell membrane</keyword>
<feature type="transmembrane region" description="Helical" evidence="6">
    <location>
        <begin position="379"/>
        <end position="402"/>
    </location>
</feature>
<feature type="transmembrane region" description="Helical" evidence="6">
    <location>
        <begin position="477"/>
        <end position="501"/>
    </location>
</feature>
<dbReference type="PANTHER" id="PTHR30572">
    <property type="entry name" value="MEMBRANE COMPONENT OF TRANSPORTER-RELATED"/>
    <property type="match status" value="1"/>
</dbReference>
<feature type="domain" description="ABC3 transporter permease C-terminal" evidence="7">
    <location>
        <begin position="387"/>
        <end position="503"/>
    </location>
</feature>
<evidence type="ECO:0000256" key="3">
    <source>
        <dbReference type="ARBA" id="ARBA00022692"/>
    </source>
</evidence>
<feature type="transmembrane region" description="Helical" evidence="6">
    <location>
        <begin position="436"/>
        <end position="457"/>
    </location>
</feature>
<feature type="domain" description="MacB-like periplasmic core" evidence="8">
    <location>
        <begin position="102"/>
        <end position="327"/>
    </location>
</feature>
<evidence type="ECO:0000256" key="6">
    <source>
        <dbReference type="SAM" id="Phobius"/>
    </source>
</evidence>
<sequence>MKMKLQPPAWLDQLLTWRLPAEQLEEVQGDLHELYNQWTEEKGKRKAQWQYTLSVLSFLRPLPKRNSHFSQTNYSSLIFQSDMIRSYLKIAFRTLARNKVYSAINVMGLSIGLAAAMLIMLYTKDELSYDRFHRNNPHIYRITGKNITPEGKVSNLMASTGLFQGPKFAAAVPEIQSFVRFHENRHDLKRGQEIISQTILRADSSFFSIFSFPLRRGNPKTALQQPNSVVISEKMAEQQFGTTDALGKVIFLKDSFAKDSQFAPYLITGVARNSPQNSSIKFDVLLPFVEKKEDMQDNENWFNIFLNTFVVLRPDANIKAVEAKMNRVYQADAKEAILKAAEKYGFKDRQEFSLQPFTAMHLSKDLPADNGLVDASNPMFSYILSGIAVFILLIACINFINLTVARSLKRAREIGVRKVMGGGRLQLTVQFLGESYVLCFLAFLSALALVYLTLPTFNQLANKALSLSYLLDTKLVMGYLALFLVTGLLSGFYPALVLSSYNPVQTLYNRFNLVGKNYLQKFLVVLQFAIASFLIIGTLTIYSQFNYLTRKNLGYDDKHVISVEKANLTRPEAKLLQEQLTQNPNILAVAPKNGGRWGTLAKVNGDAEINFEYETVDPAYLSLFKIPVIAGRNFSRTHPSDSVKSVLVNEAFVEQAGWKAPLGQTVDFWYNNEKYTVIGVVKNYHYAALNEKIGPQLFTMRAKNGYGKIFLKIKPQTESASLQYLEETFTKLFPLHAYKYEFLDENNLKKYEAEAKWKQIMLFGALLTIFISCIGLFGLATFTAEQRTKEIGIRKVLGASVTSIVRLLSSDFLKLVGFSFVFAFPAAYYATAKWLQNYPYRIDISAWTFVIAAVSAVLVAFCTVSFQSIRAARVNPVKNLRSE</sequence>
<evidence type="ECO:0000256" key="5">
    <source>
        <dbReference type="ARBA" id="ARBA00023136"/>
    </source>
</evidence>
<feature type="domain" description="MacB-like periplasmic core" evidence="8">
    <location>
        <begin position="523"/>
        <end position="684"/>
    </location>
</feature>
<dbReference type="Pfam" id="PF02687">
    <property type="entry name" value="FtsX"/>
    <property type="match status" value="2"/>
</dbReference>
<comment type="caution">
    <text evidence="9">The sequence shown here is derived from an EMBL/GenBank/DDBJ whole genome shotgun (WGS) entry which is preliminary data.</text>
</comment>
<feature type="transmembrane region" description="Helical" evidence="6">
    <location>
        <begin position="100"/>
        <end position="122"/>
    </location>
</feature>
<feature type="transmembrane region" description="Helical" evidence="6">
    <location>
        <begin position="812"/>
        <end position="832"/>
    </location>
</feature>
<dbReference type="InterPro" id="IPR050250">
    <property type="entry name" value="Macrolide_Exporter_MacB"/>
</dbReference>
<dbReference type="EMBL" id="PYFT01000001">
    <property type="protein sequence ID" value="PSR53058.1"/>
    <property type="molecule type" value="Genomic_DNA"/>
</dbReference>
<dbReference type="PANTHER" id="PTHR30572:SF18">
    <property type="entry name" value="ABC-TYPE MACROLIDE FAMILY EXPORT SYSTEM PERMEASE COMPONENT 2"/>
    <property type="match status" value="1"/>
</dbReference>
<dbReference type="Pfam" id="PF12704">
    <property type="entry name" value="MacB_PCD"/>
    <property type="match status" value="2"/>
</dbReference>
<dbReference type="InterPro" id="IPR003838">
    <property type="entry name" value="ABC3_permease_C"/>
</dbReference>
<reference evidence="9 10" key="1">
    <citation type="submission" date="2018-03" db="EMBL/GenBank/DDBJ databases">
        <title>Adhaeribacter sp. HMF7605 Genome sequencing and assembly.</title>
        <authorList>
            <person name="Kang H."/>
            <person name="Kang J."/>
            <person name="Cha I."/>
            <person name="Kim H."/>
            <person name="Joh K."/>
        </authorList>
    </citation>
    <scope>NUCLEOTIDE SEQUENCE [LARGE SCALE GENOMIC DNA]</scope>
    <source>
        <strain evidence="9 10">HMF7605</strain>
    </source>
</reference>
<feature type="transmembrane region" description="Helical" evidence="6">
    <location>
        <begin position="522"/>
        <end position="542"/>
    </location>
</feature>
<protein>
    <submittedName>
        <fullName evidence="9">Antibiotic ABC transporter permease</fullName>
    </submittedName>
</protein>
<gene>
    <name evidence="9" type="ORF">AHMF7605_05720</name>
</gene>
<comment type="subcellular location">
    <subcellularLocation>
        <location evidence="1">Cell membrane</location>
        <topology evidence="1">Multi-pass membrane protein</topology>
    </subcellularLocation>
</comment>
<accession>A0A2T2YC90</accession>
<feature type="transmembrane region" description="Helical" evidence="6">
    <location>
        <begin position="760"/>
        <end position="784"/>
    </location>
</feature>
<evidence type="ECO:0000313" key="9">
    <source>
        <dbReference type="EMBL" id="PSR53058.1"/>
    </source>
</evidence>
<proteinExistence type="predicted"/>
<evidence type="ECO:0000256" key="2">
    <source>
        <dbReference type="ARBA" id="ARBA00022475"/>
    </source>
</evidence>
<keyword evidence="4 6" id="KW-1133">Transmembrane helix</keyword>
<keyword evidence="10" id="KW-1185">Reference proteome</keyword>
<evidence type="ECO:0000259" key="8">
    <source>
        <dbReference type="Pfam" id="PF12704"/>
    </source>
</evidence>
<dbReference type="GO" id="GO:0022857">
    <property type="term" value="F:transmembrane transporter activity"/>
    <property type="evidence" value="ECO:0007669"/>
    <property type="project" value="TreeGrafter"/>
</dbReference>
<dbReference type="Proteomes" id="UP000240357">
    <property type="component" value="Unassembled WGS sequence"/>
</dbReference>
<evidence type="ECO:0000256" key="1">
    <source>
        <dbReference type="ARBA" id="ARBA00004651"/>
    </source>
</evidence>
<keyword evidence="5 6" id="KW-0472">Membrane</keyword>
<feature type="domain" description="ABC3 transporter permease C-terminal" evidence="7">
    <location>
        <begin position="763"/>
        <end position="876"/>
    </location>
</feature>
<evidence type="ECO:0000259" key="7">
    <source>
        <dbReference type="Pfam" id="PF02687"/>
    </source>
</evidence>
<feature type="transmembrane region" description="Helical" evidence="6">
    <location>
        <begin position="844"/>
        <end position="866"/>
    </location>
</feature>
<dbReference type="OrthoDB" id="5933722at2"/>
<dbReference type="InterPro" id="IPR047699">
    <property type="entry name" value="Permease_put_prefix"/>
</dbReference>
<organism evidence="9 10">
    <name type="scientific">Adhaeribacter arboris</name>
    <dbReference type="NCBI Taxonomy" id="2072846"/>
    <lineage>
        <taxon>Bacteria</taxon>
        <taxon>Pseudomonadati</taxon>
        <taxon>Bacteroidota</taxon>
        <taxon>Cytophagia</taxon>
        <taxon>Cytophagales</taxon>
        <taxon>Hymenobacteraceae</taxon>
        <taxon>Adhaeribacter</taxon>
    </lineage>
</organism>
<dbReference type="RefSeq" id="WP_106927306.1">
    <property type="nucleotide sequence ID" value="NZ_PYFT01000001.1"/>
</dbReference>
<name>A0A2T2YC90_9BACT</name>
<dbReference type="GO" id="GO:0005886">
    <property type="term" value="C:plasma membrane"/>
    <property type="evidence" value="ECO:0007669"/>
    <property type="project" value="UniProtKB-SubCell"/>
</dbReference>
<dbReference type="InterPro" id="IPR025857">
    <property type="entry name" value="MacB_PCD"/>
</dbReference>
<evidence type="ECO:0000313" key="10">
    <source>
        <dbReference type="Proteomes" id="UP000240357"/>
    </source>
</evidence>
<keyword evidence="3 6" id="KW-0812">Transmembrane</keyword>
<dbReference type="AlphaFoldDB" id="A0A2T2YC90"/>